<evidence type="ECO:0000313" key="1">
    <source>
        <dbReference type="EMBL" id="MPC97224.1"/>
    </source>
</evidence>
<organism evidence="1 2">
    <name type="scientific">Portunus trituberculatus</name>
    <name type="common">Swimming crab</name>
    <name type="synonym">Neptunus trituberculatus</name>
    <dbReference type="NCBI Taxonomy" id="210409"/>
    <lineage>
        <taxon>Eukaryota</taxon>
        <taxon>Metazoa</taxon>
        <taxon>Ecdysozoa</taxon>
        <taxon>Arthropoda</taxon>
        <taxon>Crustacea</taxon>
        <taxon>Multicrustacea</taxon>
        <taxon>Malacostraca</taxon>
        <taxon>Eumalacostraca</taxon>
        <taxon>Eucarida</taxon>
        <taxon>Decapoda</taxon>
        <taxon>Pleocyemata</taxon>
        <taxon>Brachyura</taxon>
        <taxon>Eubrachyura</taxon>
        <taxon>Portunoidea</taxon>
        <taxon>Portunidae</taxon>
        <taxon>Portuninae</taxon>
        <taxon>Portunus</taxon>
    </lineage>
</organism>
<name>A0A5B7JY02_PORTR</name>
<reference evidence="1 2" key="1">
    <citation type="submission" date="2019-05" db="EMBL/GenBank/DDBJ databases">
        <title>Another draft genome of Portunus trituberculatus and its Hox gene families provides insights of decapod evolution.</title>
        <authorList>
            <person name="Jeong J.-H."/>
            <person name="Song I."/>
            <person name="Kim S."/>
            <person name="Choi T."/>
            <person name="Kim D."/>
            <person name="Ryu S."/>
            <person name="Kim W."/>
        </authorList>
    </citation>
    <scope>NUCLEOTIDE SEQUENCE [LARGE SCALE GENOMIC DNA]</scope>
    <source>
        <tissue evidence="1">Muscle</tissue>
    </source>
</reference>
<keyword evidence="2" id="KW-1185">Reference proteome</keyword>
<sequence length="9" mass="1119">MVREQNITE</sequence>
<proteinExistence type="predicted"/>
<dbReference type="EMBL" id="VSRR010109065">
    <property type="protein sequence ID" value="MPC97224.1"/>
    <property type="molecule type" value="Genomic_DNA"/>
</dbReference>
<gene>
    <name evidence="1" type="ORF">E2C01_092527</name>
</gene>
<dbReference type="Proteomes" id="UP000324222">
    <property type="component" value="Unassembled WGS sequence"/>
</dbReference>
<protein>
    <submittedName>
        <fullName evidence="1">Uncharacterized protein</fullName>
    </submittedName>
</protein>
<comment type="caution">
    <text evidence="1">The sequence shown here is derived from an EMBL/GenBank/DDBJ whole genome shotgun (WGS) entry which is preliminary data.</text>
</comment>
<evidence type="ECO:0000313" key="2">
    <source>
        <dbReference type="Proteomes" id="UP000324222"/>
    </source>
</evidence>
<accession>A0A5B7JY02</accession>